<feature type="domain" description="PDZ" evidence="5">
    <location>
        <begin position="322"/>
        <end position="418"/>
    </location>
</feature>
<sequence length="429" mass="45173">MDNFNNDNTDNLKMPTEFKINNDFIPPQKPKRRNKFTSYIIVGLACSIIGGTISTAGALYILPKSSAFRNTPLYKTLAQNAGNSYTDASSSTLKATNTSTVASQGGSLTGAQIVKKVAPAVVGVSTKTKVSTSDYDSMFGFYGNNRNSGSSEEDGMGSGIIFNNEGYILTNNHVIQGADTITVIFNNKKQVAAKVVNYDESMDLAVIKITDSNVKVPGVAELGSSSSMNVGDPVYAIGNPLGQDLLGSVTNGVISALNRQISVDETSSKKQTYIQTDAAINPGNSGGPLVNAQGQVIGINSAKIGSSTSSGTSVEGIGFAIPIDLVKPKISSLSKPILMLGITTETYSESQLKAHGLPVGVYVTQVQDFSPAQKAGIQAGDVITKFDGKKVKSVEELNSIKSQHNAGDVVNLEVYRDDTTKTLSLKLSN</sequence>
<evidence type="ECO:0000256" key="4">
    <source>
        <dbReference type="SAM" id="Phobius"/>
    </source>
</evidence>
<dbReference type="InterPro" id="IPR009003">
    <property type="entry name" value="Peptidase_S1_PA"/>
</dbReference>
<dbReference type="GO" id="GO:0008233">
    <property type="term" value="F:peptidase activity"/>
    <property type="evidence" value="ECO:0007669"/>
    <property type="project" value="UniProtKB-KW"/>
</dbReference>
<keyword evidence="7" id="KW-1185">Reference proteome</keyword>
<dbReference type="SUPFAM" id="SSF50494">
    <property type="entry name" value="Trypsin-like serine proteases"/>
    <property type="match status" value="1"/>
</dbReference>
<proteinExistence type="inferred from homology"/>
<organism evidence="6 7">
    <name type="scientific">Clostridium neuense</name>
    <dbReference type="NCBI Taxonomy" id="1728934"/>
    <lineage>
        <taxon>Bacteria</taxon>
        <taxon>Bacillati</taxon>
        <taxon>Bacillota</taxon>
        <taxon>Clostridia</taxon>
        <taxon>Eubacteriales</taxon>
        <taxon>Clostridiaceae</taxon>
        <taxon>Clostridium</taxon>
    </lineage>
</organism>
<evidence type="ECO:0000313" key="6">
    <source>
        <dbReference type="EMBL" id="MFL0250786.1"/>
    </source>
</evidence>
<dbReference type="SMART" id="SM00228">
    <property type="entry name" value="PDZ"/>
    <property type="match status" value="1"/>
</dbReference>
<dbReference type="InterPro" id="IPR001940">
    <property type="entry name" value="Peptidase_S1C"/>
</dbReference>
<keyword evidence="4" id="KW-0812">Transmembrane</keyword>
<evidence type="ECO:0000256" key="1">
    <source>
        <dbReference type="ARBA" id="ARBA00010541"/>
    </source>
</evidence>
<dbReference type="InterPro" id="IPR051201">
    <property type="entry name" value="Chloro_Bact_Ser_Proteases"/>
</dbReference>
<dbReference type="InterPro" id="IPR001478">
    <property type="entry name" value="PDZ"/>
</dbReference>
<comment type="caution">
    <text evidence="6">The sequence shown here is derived from an EMBL/GenBank/DDBJ whole genome shotgun (WGS) entry which is preliminary data.</text>
</comment>
<keyword evidence="4" id="KW-0472">Membrane</keyword>
<dbReference type="Gene3D" id="2.40.10.10">
    <property type="entry name" value="Trypsin-like serine proteases"/>
    <property type="match status" value="2"/>
</dbReference>
<reference evidence="6 7" key="1">
    <citation type="submission" date="2024-11" db="EMBL/GenBank/DDBJ databases">
        <authorList>
            <person name="Heng Y.C."/>
            <person name="Lim A.C.H."/>
            <person name="Lee J.K.Y."/>
            <person name="Kittelmann S."/>
        </authorList>
    </citation>
    <scope>NUCLEOTIDE SEQUENCE [LARGE SCALE GENOMIC DNA]</scope>
    <source>
        <strain evidence="6 7">WILCCON 0114</strain>
    </source>
</reference>
<dbReference type="RefSeq" id="WP_406787448.1">
    <property type="nucleotide sequence ID" value="NZ_JBJIAA010000007.1"/>
</dbReference>
<dbReference type="GO" id="GO:0006508">
    <property type="term" value="P:proteolysis"/>
    <property type="evidence" value="ECO:0007669"/>
    <property type="project" value="UniProtKB-KW"/>
</dbReference>
<dbReference type="EMBL" id="JBJIAA010000007">
    <property type="protein sequence ID" value="MFL0250786.1"/>
    <property type="molecule type" value="Genomic_DNA"/>
</dbReference>
<dbReference type="PRINTS" id="PR00834">
    <property type="entry name" value="PROTEASES2C"/>
</dbReference>
<comment type="similarity">
    <text evidence="1">Belongs to the peptidase S1C family.</text>
</comment>
<evidence type="ECO:0000313" key="7">
    <source>
        <dbReference type="Proteomes" id="UP001623592"/>
    </source>
</evidence>
<dbReference type="PANTHER" id="PTHR43343">
    <property type="entry name" value="PEPTIDASE S12"/>
    <property type="match status" value="1"/>
</dbReference>
<name>A0ABW8TEL2_9CLOT</name>
<keyword evidence="4" id="KW-1133">Transmembrane helix</keyword>
<dbReference type="InterPro" id="IPR043504">
    <property type="entry name" value="Peptidase_S1_PA_chymotrypsin"/>
</dbReference>
<dbReference type="PROSITE" id="PS50106">
    <property type="entry name" value="PDZ"/>
    <property type="match status" value="1"/>
</dbReference>
<accession>A0ABW8TEL2</accession>
<dbReference type="Pfam" id="PF13180">
    <property type="entry name" value="PDZ_2"/>
    <property type="match status" value="1"/>
</dbReference>
<dbReference type="PANTHER" id="PTHR43343:SF3">
    <property type="entry name" value="PROTEASE DO-LIKE 8, CHLOROPLASTIC"/>
    <property type="match status" value="1"/>
</dbReference>
<protein>
    <submittedName>
        <fullName evidence="6">S1C family serine protease</fullName>
        <ecNumber evidence="6">3.4.21.-</ecNumber>
    </submittedName>
</protein>
<dbReference type="Gene3D" id="2.30.42.10">
    <property type="match status" value="1"/>
</dbReference>
<feature type="transmembrane region" description="Helical" evidence="4">
    <location>
        <begin position="39"/>
        <end position="62"/>
    </location>
</feature>
<evidence type="ECO:0000259" key="5">
    <source>
        <dbReference type="PROSITE" id="PS50106"/>
    </source>
</evidence>
<dbReference type="Pfam" id="PF13365">
    <property type="entry name" value="Trypsin_2"/>
    <property type="match status" value="1"/>
</dbReference>
<keyword evidence="3 6" id="KW-0378">Hydrolase</keyword>
<evidence type="ECO:0000256" key="2">
    <source>
        <dbReference type="ARBA" id="ARBA00022670"/>
    </source>
</evidence>
<dbReference type="InterPro" id="IPR036034">
    <property type="entry name" value="PDZ_sf"/>
</dbReference>
<evidence type="ECO:0000256" key="3">
    <source>
        <dbReference type="ARBA" id="ARBA00022801"/>
    </source>
</evidence>
<gene>
    <name evidence="6" type="ORF">ACJDT4_10170</name>
</gene>
<dbReference type="EC" id="3.4.21.-" evidence="6"/>
<keyword evidence="2 6" id="KW-0645">Protease</keyword>
<dbReference type="Proteomes" id="UP001623592">
    <property type="component" value="Unassembled WGS sequence"/>
</dbReference>
<dbReference type="SUPFAM" id="SSF50156">
    <property type="entry name" value="PDZ domain-like"/>
    <property type="match status" value="1"/>
</dbReference>